<dbReference type="InterPro" id="IPR005561">
    <property type="entry name" value="ANTAR"/>
</dbReference>
<proteinExistence type="predicted"/>
<dbReference type="PIRSF" id="PIRSF036382">
    <property type="entry name" value="RR_antiterm"/>
    <property type="match status" value="1"/>
</dbReference>
<dbReference type="Gene3D" id="3.40.50.2300">
    <property type="match status" value="1"/>
</dbReference>
<keyword evidence="7" id="KW-1185">Reference proteome</keyword>
<organism evidence="6 7">
    <name type="scientific">Clostridium cavendishii DSM 21758</name>
    <dbReference type="NCBI Taxonomy" id="1121302"/>
    <lineage>
        <taxon>Bacteria</taxon>
        <taxon>Bacillati</taxon>
        <taxon>Bacillota</taxon>
        <taxon>Clostridia</taxon>
        <taxon>Eubacteriales</taxon>
        <taxon>Clostridiaceae</taxon>
        <taxon>Clostridium</taxon>
    </lineage>
</organism>
<dbReference type="RefSeq" id="WP_072991971.1">
    <property type="nucleotide sequence ID" value="NZ_FQZB01000018.1"/>
</dbReference>
<dbReference type="Gene3D" id="1.10.10.10">
    <property type="entry name" value="Winged helix-like DNA-binding domain superfamily/Winged helix DNA-binding domain"/>
    <property type="match status" value="1"/>
</dbReference>
<gene>
    <name evidence="6" type="ORF">SAMN02745163_03867</name>
</gene>
<reference evidence="6 7" key="1">
    <citation type="submission" date="2016-11" db="EMBL/GenBank/DDBJ databases">
        <authorList>
            <person name="Jaros S."/>
            <person name="Januszkiewicz K."/>
            <person name="Wedrychowicz H."/>
        </authorList>
    </citation>
    <scope>NUCLEOTIDE SEQUENCE [LARGE SCALE GENOMIC DNA]</scope>
    <source>
        <strain evidence="6 7">DSM 21758</strain>
    </source>
</reference>
<evidence type="ECO:0000256" key="2">
    <source>
        <dbReference type="ARBA" id="ARBA00024867"/>
    </source>
</evidence>
<dbReference type="InterPro" id="IPR008327">
    <property type="entry name" value="Sig_transdc_resp-reg_antiterm"/>
</dbReference>
<dbReference type="GO" id="GO:0003723">
    <property type="term" value="F:RNA binding"/>
    <property type="evidence" value="ECO:0007669"/>
    <property type="project" value="InterPro"/>
</dbReference>
<dbReference type="InterPro" id="IPR001789">
    <property type="entry name" value="Sig_transdc_resp-reg_receiver"/>
</dbReference>
<evidence type="ECO:0000259" key="4">
    <source>
        <dbReference type="PROSITE" id="PS50110"/>
    </source>
</evidence>
<dbReference type="GO" id="GO:0000160">
    <property type="term" value="P:phosphorelay signal transduction system"/>
    <property type="evidence" value="ECO:0007669"/>
    <property type="project" value="InterPro"/>
</dbReference>
<comment type="caution">
    <text evidence="3">Lacks conserved residue(s) required for the propagation of feature annotation.</text>
</comment>
<dbReference type="PROSITE" id="PS50110">
    <property type="entry name" value="RESPONSE_REGULATORY"/>
    <property type="match status" value="1"/>
</dbReference>
<evidence type="ECO:0000313" key="7">
    <source>
        <dbReference type="Proteomes" id="UP000184310"/>
    </source>
</evidence>
<dbReference type="Pfam" id="PF03861">
    <property type="entry name" value="ANTAR"/>
    <property type="match status" value="1"/>
</dbReference>
<feature type="domain" description="Response regulatory" evidence="4">
    <location>
        <begin position="6"/>
        <end position="120"/>
    </location>
</feature>
<dbReference type="STRING" id="1121302.SAMN02745163_03867"/>
<feature type="domain" description="ANTAR" evidence="5">
    <location>
        <begin position="125"/>
        <end position="186"/>
    </location>
</feature>
<dbReference type="PROSITE" id="PS50921">
    <property type="entry name" value="ANTAR"/>
    <property type="match status" value="1"/>
</dbReference>
<evidence type="ECO:0000256" key="1">
    <source>
        <dbReference type="ARBA" id="ARBA00018672"/>
    </source>
</evidence>
<dbReference type="InterPro" id="IPR011006">
    <property type="entry name" value="CheY-like_superfamily"/>
</dbReference>
<sequence length="190" mass="21494">MITNFRILIGASTLKAGGQIKSLLLQKGFNVDGICTSGNLLIRKCRTTKPQLVILNYDLSDINGAEVAKIICGEKISKVILLCTMQQYGFVIPWEKKVGLLCMQKPIKPSEFIKLVYDVSNEISKNLVSNKQINRGRNIEDKKIIDKAKQILMVKYNLLEDEAYRKIQKDSMDNKTSMLQLAKKIISENK</sequence>
<dbReference type="Proteomes" id="UP000184310">
    <property type="component" value="Unassembled WGS sequence"/>
</dbReference>
<comment type="function">
    <text evidence="2">May play the central regulatory role in sporulation. It may be an element of the effector pathway responsible for the activation of sporulation genes in response to nutritional stress. Spo0A may act in concert with spo0H (a sigma factor) to control the expression of some genes that are critical to the sporulation process.</text>
</comment>
<protein>
    <recommendedName>
        <fullName evidence="1">Stage 0 sporulation protein A homolog</fullName>
    </recommendedName>
</protein>
<dbReference type="SUPFAM" id="SSF52172">
    <property type="entry name" value="CheY-like"/>
    <property type="match status" value="1"/>
</dbReference>
<dbReference type="OrthoDB" id="9808843at2"/>
<accession>A0A1M6SSW7</accession>
<evidence type="ECO:0000313" key="6">
    <source>
        <dbReference type="EMBL" id="SHK47775.1"/>
    </source>
</evidence>
<dbReference type="SMART" id="SM01012">
    <property type="entry name" value="ANTAR"/>
    <property type="match status" value="1"/>
</dbReference>
<evidence type="ECO:0000259" key="5">
    <source>
        <dbReference type="PROSITE" id="PS50921"/>
    </source>
</evidence>
<dbReference type="InterPro" id="IPR036388">
    <property type="entry name" value="WH-like_DNA-bd_sf"/>
</dbReference>
<dbReference type="AlphaFoldDB" id="A0A1M6SSW7"/>
<dbReference type="EMBL" id="FQZB01000018">
    <property type="protein sequence ID" value="SHK47775.1"/>
    <property type="molecule type" value="Genomic_DNA"/>
</dbReference>
<name>A0A1M6SSW7_9CLOT</name>
<evidence type="ECO:0000256" key="3">
    <source>
        <dbReference type="PROSITE-ProRule" id="PRU00169"/>
    </source>
</evidence>